<dbReference type="InterPro" id="IPR010499">
    <property type="entry name" value="AraC_E-bd"/>
</dbReference>
<dbReference type="CDD" id="cd01107">
    <property type="entry name" value="HTH_BmrR"/>
    <property type="match status" value="1"/>
</dbReference>
<accession>A0A6J4IHJ5</accession>
<dbReference type="SMART" id="SM00871">
    <property type="entry name" value="AraC_E_bind"/>
    <property type="match status" value="1"/>
</dbReference>
<evidence type="ECO:0000259" key="2">
    <source>
        <dbReference type="PROSITE" id="PS50937"/>
    </source>
</evidence>
<dbReference type="PANTHER" id="PTHR30204">
    <property type="entry name" value="REDOX-CYCLING DRUG-SENSING TRANSCRIPTIONAL ACTIVATOR SOXR"/>
    <property type="match status" value="1"/>
</dbReference>
<dbReference type="InterPro" id="IPR029442">
    <property type="entry name" value="GyrI-like"/>
</dbReference>
<dbReference type="Gene3D" id="1.10.1660.10">
    <property type="match status" value="1"/>
</dbReference>
<reference evidence="3" key="1">
    <citation type="submission" date="2020-02" db="EMBL/GenBank/DDBJ databases">
        <authorList>
            <person name="Meier V. D."/>
        </authorList>
    </citation>
    <scope>NUCLEOTIDE SEQUENCE</scope>
    <source>
        <strain evidence="3">AVDCRST_MAG54</strain>
    </source>
</reference>
<evidence type="ECO:0000313" key="3">
    <source>
        <dbReference type="EMBL" id="CAA9252634.1"/>
    </source>
</evidence>
<proteinExistence type="predicted"/>
<dbReference type="PROSITE" id="PS50937">
    <property type="entry name" value="HTH_MERR_2"/>
    <property type="match status" value="1"/>
</dbReference>
<protein>
    <submittedName>
        <fullName evidence="3">Transcriptional regulator, MerR family</fullName>
    </submittedName>
</protein>
<gene>
    <name evidence="3" type="ORF">AVDCRST_MAG54-2075</name>
</gene>
<feature type="domain" description="HTH merR-type" evidence="2">
    <location>
        <begin position="6"/>
        <end position="76"/>
    </location>
</feature>
<dbReference type="AlphaFoldDB" id="A0A6J4IHJ5"/>
<name>A0A6J4IHJ5_9PSEU</name>
<dbReference type="InterPro" id="IPR009061">
    <property type="entry name" value="DNA-bd_dom_put_sf"/>
</dbReference>
<evidence type="ECO:0000256" key="1">
    <source>
        <dbReference type="ARBA" id="ARBA00023125"/>
    </source>
</evidence>
<sequence>MGVTGRMTIGEFSKVSQLSVRTLRRYHDAGLLEPARVDPHSGYRYYGTDQVGDAQVIRRFRELGMPVAEIAELVATTDADARHALLAAHLRRLEAQLAATRDAVAALRRLLDPGHPRVTVTRRPEPARTVAAVVAEVDGQAAETWYGEAMAELDAAFAAHHLTPDGPPGGLYDDALFAGGRGRAVVYVPTAAPPTHGRVRPYDVPAREVAVAVHAGGHHDIDVTYGQLGAHLVEHGLGVDGPVRETYLVGPRDTDDPAAWRTEIARPVLTRP</sequence>
<dbReference type="EMBL" id="CADCTH010000275">
    <property type="protein sequence ID" value="CAA9252634.1"/>
    <property type="molecule type" value="Genomic_DNA"/>
</dbReference>
<dbReference type="SUPFAM" id="SSF46955">
    <property type="entry name" value="Putative DNA-binding domain"/>
    <property type="match status" value="1"/>
</dbReference>
<organism evidence="3">
    <name type="scientific">uncultured Actinomycetospora sp</name>
    <dbReference type="NCBI Taxonomy" id="1135996"/>
    <lineage>
        <taxon>Bacteria</taxon>
        <taxon>Bacillati</taxon>
        <taxon>Actinomycetota</taxon>
        <taxon>Actinomycetes</taxon>
        <taxon>Pseudonocardiales</taxon>
        <taxon>Pseudonocardiaceae</taxon>
        <taxon>Actinomycetospora</taxon>
        <taxon>environmental samples</taxon>
    </lineage>
</organism>
<dbReference type="InterPro" id="IPR000551">
    <property type="entry name" value="MerR-type_HTH_dom"/>
</dbReference>
<dbReference type="Pfam" id="PF13411">
    <property type="entry name" value="MerR_1"/>
    <property type="match status" value="1"/>
</dbReference>
<dbReference type="GO" id="GO:0003677">
    <property type="term" value="F:DNA binding"/>
    <property type="evidence" value="ECO:0007669"/>
    <property type="project" value="UniProtKB-KW"/>
</dbReference>
<dbReference type="PANTHER" id="PTHR30204:SF97">
    <property type="entry name" value="MERR FAMILY REGULATORY PROTEIN"/>
    <property type="match status" value="1"/>
</dbReference>
<dbReference type="SUPFAM" id="SSF55136">
    <property type="entry name" value="Probable bacterial effector-binding domain"/>
    <property type="match status" value="1"/>
</dbReference>
<keyword evidence="1" id="KW-0238">DNA-binding</keyword>
<dbReference type="Pfam" id="PF06445">
    <property type="entry name" value="GyrI-like"/>
    <property type="match status" value="1"/>
</dbReference>
<dbReference type="GO" id="GO:0003700">
    <property type="term" value="F:DNA-binding transcription factor activity"/>
    <property type="evidence" value="ECO:0007669"/>
    <property type="project" value="InterPro"/>
</dbReference>
<dbReference type="InterPro" id="IPR047057">
    <property type="entry name" value="MerR_fam"/>
</dbReference>
<dbReference type="InterPro" id="IPR011256">
    <property type="entry name" value="Reg_factor_effector_dom_sf"/>
</dbReference>
<dbReference type="Gene3D" id="3.20.80.10">
    <property type="entry name" value="Regulatory factor, effector binding domain"/>
    <property type="match status" value="1"/>
</dbReference>
<dbReference type="SMART" id="SM00422">
    <property type="entry name" value="HTH_MERR"/>
    <property type="match status" value="1"/>
</dbReference>